<sequence>MNAVWDAEIGVVEWVQSWGGWLQAPMQGVSVLGSQAMLLVVVTLVFWCLHAGLGARTFVAVSGGALLVGLLKIVLYAPRPSWYHHAVRPIAAPTTFGAPSAHASTSLLLWGSLALRSRRRWIWGAAAAVVLAVGVTRIYLGAHFVTDLLAGWLVAAAVLWAALRYEAAVTARWRSLPLSAQVGLALALSLAPLLAAAGWQALVHAGWSPPEAWTGGVPPRIGATSLTYVAGAAGGFFGGAAGLSVLAARGWYSAAGSAVSRTARYVIGISGVVLILAVAGVAVPEAAGASAAVRDYVLFAVLAAWCALGAPELFLRMGLAERPEPAAPNEQSPTGGPGAGRE</sequence>
<evidence type="ECO:0000256" key="1">
    <source>
        <dbReference type="SAM" id="Phobius"/>
    </source>
</evidence>
<gene>
    <name evidence="3" type="ORF">EKD16_10350</name>
</gene>
<dbReference type="Gene3D" id="1.20.144.10">
    <property type="entry name" value="Phosphatidic acid phosphatase type 2/haloperoxidase"/>
    <property type="match status" value="1"/>
</dbReference>
<proteinExistence type="predicted"/>
<protein>
    <submittedName>
        <fullName evidence="3">PAP2 superfamily protein</fullName>
    </submittedName>
</protein>
<dbReference type="OrthoDB" id="9801622at2"/>
<feature type="transmembrane region" description="Helical" evidence="1">
    <location>
        <begin position="296"/>
        <end position="315"/>
    </location>
</feature>
<dbReference type="SMART" id="SM00014">
    <property type="entry name" value="acidPPc"/>
    <property type="match status" value="1"/>
</dbReference>
<dbReference type="Pfam" id="PF01569">
    <property type="entry name" value="PAP2"/>
    <property type="match status" value="1"/>
</dbReference>
<dbReference type="Proteomes" id="UP000292235">
    <property type="component" value="Chromosome"/>
</dbReference>
<dbReference type="KEGG" id="strr:EKD16_10350"/>
<keyword evidence="1" id="KW-0472">Membrane</keyword>
<dbReference type="RefSeq" id="WP_131098147.1">
    <property type="nucleotide sequence ID" value="NZ_CP036455.1"/>
</dbReference>
<feature type="transmembrane region" description="Helical" evidence="1">
    <location>
        <begin position="58"/>
        <end position="78"/>
    </location>
</feature>
<evidence type="ECO:0000313" key="4">
    <source>
        <dbReference type="Proteomes" id="UP000292235"/>
    </source>
</evidence>
<evidence type="ECO:0000259" key="2">
    <source>
        <dbReference type="SMART" id="SM00014"/>
    </source>
</evidence>
<feature type="transmembrane region" description="Helical" evidence="1">
    <location>
        <begin position="184"/>
        <end position="207"/>
    </location>
</feature>
<feature type="transmembrane region" description="Helical" evidence="1">
    <location>
        <begin position="121"/>
        <end position="139"/>
    </location>
</feature>
<dbReference type="AlphaFoldDB" id="A0A4P6PZU3"/>
<feature type="transmembrane region" description="Helical" evidence="1">
    <location>
        <begin position="90"/>
        <end position="109"/>
    </location>
</feature>
<dbReference type="PANTHER" id="PTHR14969">
    <property type="entry name" value="SPHINGOSINE-1-PHOSPHATE PHOSPHOHYDROLASE"/>
    <property type="match status" value="1"/>
</dbReference>
<feature type="transmembrane region" description="Helical" evidence="1">
    <location>
        <begin position="145"/>
        <end position="163"/>
    </location>
</feature>
<dbReference type="InterPro" id="IPR036938">
    <property type="entry name" value="PAP2/HPO_sf"/>
</dbReference>
<keyword evidence="1" id="KW-0812">Transmembrane</keyword>
<organism evidence="3 4">
    <name type="scientific">Streptomonospora litoralis</name>
    <dbReference type="NCBI Taxonomy" id="2498135"/>
    <lineage>
        <taxon>Bacteria</taxon>
        <taxon>Bacillati</taxon>
        <taxon>Actinomycetota</taxon>
        <taxon>Actinomycetes</taxon>
        <taxon>Streptosporangiales</taxon>
        <taxon>Nocardiopsidaceae</taxon>
        <taxon>Streptomonospora</taxon>
    </lineage>
</organism>
<keyword evidence="1" id="KW-1133">Transmembrane helix</keyword>
<evidence type="ECO:0000313" key="3">
    <source>
        <dbReference type="EMBL" id="QBI53856.1"/>
    </source>
</evidence>
<dbReference type="EMBL" id="CP036455">
    <property type="protein sequence ID" value="QBI53856.1"/>
    <property type="molecule type" value="Genomic_DNA"/>
</dbReference>
<reference evidence="3 4" key="1">
    <citation type="submission" date="2019-02" db="EMBL/GenBank/DDBJ databases">
        <authorList>
            <person name="Khodamoradi S."/>
            <person name="Hahnke R.L."/>
            <person name="Kaempfer P."/>
            <person name="Schumann P."/>
            <person name="Rohde M."/>
            <person name="Steinert M."/>
            <person name="Luzhetskyy A."/>
            <person name="Wink J."/>
            <person name="Ruckert C."/>
        </authorList>
    </citation>
    <scope>NUCLEOTIDE SEQUENCE [LARGE SCALE GENOMIC DNA]</scope>
    <source>
        <strain evidence="3 4">M2</strain>
    </source>
</reference>
<accession>A0A4P6PZU3</accession>
<feature type="transmembrane region" description="Helical" evidence="1">
    <location>
        <begin position="264"/>
        <end position="284"/>
    </location>
</feature>
<name>A0A4P6PZU3_9ACTN</name>
<feature type="transmembrane region" description="Helical" evidence="1">
    <location>
        <begin position="227"/>
        <end position="252"/>
    </location>
</feature>
<keyword evidence="4" id="KW-1185">Reference proteome</keyword>
<feature type="domain" description="Phosphatidic acid phosphatase type 2/haloperoxidase" evidence="2">
    <location>
        <begin position="53"/>
        <end position="163"/>
    </location>
</feature>
<dbReference type="SUPFAM" id="SSF48317">
    <property type="entry name" value="Acid phosphatase/Vanadium-dependent haloperoxidase"/>
    <property type="match status" value="1"/>
</dbReference>
<dbReference type="InterPro" id="IPR000326">
    <property type="entry name" value="PAP2/HPO"/>
</dbReference>
<feature type="transmembrane region" description="Helical" evidence="1">
    <location>
        <begin position="28"/>
        <end position="49"/>
    </location>
</feature>
<dbReference type="PANTHER" id="PTHR14969:SF13">
    <property type="entry name" value="AT30094P"/>
    <property type="match status" value="1"/>
</dbReference>